<name>A0A0A8ZXH1_ARUDO</name>
<dbReference type="AlphaFoldDB" id="A0A0A8ZXH1"/>
<feature type="compositionally biased region" description="Low complexity" evidence="1">
    <location>
        <begin position="16"/>
        <end position="27"/>
    </location>
</feature>
<accession>A0A0A8ZXH1</accession>
<organism evidence="2">
    <name type="scientific">Arundo donax</name>
    <name type="common">Giant reed</name>
    <name type="synonym">Donax arundinaceus</name>
    <dbReference type="NCBI Taxonomy" id="35708"/>
    <lineage>
        <taxon>Eukaryota</taxon>
        <taxon>Viridiplantae</taxon>
        <taxon>Streptophyta</taxon>
        <taxon>Embryophyta</taxon>
        <taxon>Tracheophyta</taxon>
        <taxon>Spermatophyta</taxon>
        <taxon>Magnoliopsida</taxon>
        <taxon>Liliopsida</taxon>
        <taxon>Poales</taxon>
        <taxon>Poaceae</taxon>
        <taxon>PACMAD clade</taxon>
        <taxon>Arundinoideae</taxon>
        <taxon>Arundineae</taxon>
        <taxon>Arundo</taxon>
    </lineage>
</organism>
<dbReference type="EMBL" id="GBRH01254379">
    <property type="protein sequence ID" value="JAD43516.1"/>
    <property type="molecule type" value="Transcribed_RNA"/>
</dbReference>
<protein>
    <submittedName>
        <fullName evidence="2">Uncharacterized protein</fullName>
    </submittedName>
</protein>
<reference evidence="2" key="1">
    <citation type="submission" date="2014-09" db="EMBL/GenBank/DDBJ databases">
        <authorList>
            <person name="Magalhaes I.L.F."/>
            <person name="Oliveira U."/>
            <person name="Santos F.R."/>
            <person name="Vidigal T.H.D.A."/>
            <person name="Brescovit A.D."/>
            <person name="Santos A.J."/>
        </authorList>
    </citation>
    <scope>NUCLEOTIDE SEQUENCE</scope>
    <source>
        <tissue evidence="2">Shoot tissue taken approximately 20 cm above the soil surface</tissue>
    </source>
</reference>
<feature type="region of interest" description="Disordered" evidence="1">
    <location>
        <begin position="1"/>
        <end position="58"/>
    </location>
</feature>
<evidence type="ECO:0000313" key="2">
    <source>
        <dbReference type="EMBL" id="JAD43516.1"/>
    </source>
</evidence>
<reference evidence="2" key="2">
    <citation type="journal article" date="2015" name="Data Brief">
        <title>Shoot transcriptome of the giant reed, Arundo donax.</title>
        <authorList>
            <person name="Barrero R.A."/>
            <person name="Guerrero F.D."/>
            <person name="Moolhuijzen P."/>
            <person name="Goolsby J.A."/>
            <person name="Tidwell J."/>
            <person name="Bellgard S.E."/>
            <person name="Bellgard M.I."/>
        </authorList>
    </citation>
    <scope>NUCLEOTIDE SEQUENCE</scope>
    <source>
        <tissue evidence="2">Shoot tissue taken approximately 20 cm above the soil surface</tissue>
    </source>
</reference>
<evidence type="ECO:0000256" key="1">
    <source>
        <dbReference type="SAM" id="MobiDB-lite"/>
    </source>
</evidence>
<sequence>MEGNNGRLPEVTVDSPVVAPATGGAAVREVKQAGKEPTTPGSPSPATVRRGSGGGRADGGAALPGWKLECLCGESGLPLAVKGGFLCF</sequence>
<proteinExistence type="predicted"/>